<evidence type="ECO:0000313" key="9">
    <source>
        <dbReference type="Proteomes" id="UP000006671"/>
    </source>
</evidence>
<keyword evidence="6" id="KW-0234">DNA repair</keyword>
<dbReference type="OMA" id="AHADRCE"/>
<protein>
    <submittedName>
        <fullName evidence="8">Predicted protein</fullName>
    </submittedName>
</protein>
<dbReference type="SUPFAM" id="SSF51658">
    <property type="entry name" value="Xylose isomerase-like"/>
    <property type="match status" value="1"/>
</dbReference>
<proteinExistence type="predicted"/>
<evidence type="ECO:0000256" key="1">
    <source>
        <dbReference type="ARBA" id="ARBA00022722"/>
    </source>
</evidence>
<dbReference type="KEGG" id="ngr:NAEGRDRAFT_70135"/>
<dbReference type="RefSeq" id="XP_002674735.1">
    <property type="nucleotide sequence ID" value="XM_002674689.1"/>
</dbReference>
<evidence type="ECO:0000256" key="5">
    <source>
        <dbReference type="ARBA" id="ARBA00022801"/>
    </source>
</evidence>
<dbReference type="EMBL" id="GG738882">
    <property type="protein sequence ID" value="EFC41991.1"/>
    <property type="molecule type" value="Genomic_DNA"/>
</dbReference>
<keyword evidence="4" id="KW-0228">DNA excision</keyword>
<evidence type="ECO:0000256" key="7">
    <source>
        <dbReference type="SAM" id="MobiDB-lite"/>
    </source>
</evidence>
<organism evidence="9">
    <name type="scientific">Naegleria gruberi</name>
    <name type="common">Amoeba</name>
    <dbReference type="NCBI Taxonomy" id="5762"/>
    <lineage>
        <taxon>Eukaryota</taxon>
        <taxon>Discoba</taxon>
        <taxon>Heterolobosea</taxon>
        <taxon>Tetramitia</taxon>
        <taxon>Eutetramitia</taxon>
        <taxon>Vahlkampfiidae</taxon>
        <taxon>Naegleria</taxon>
    </lineage>
</organism>
<dbReference type="VEuPathDB" id="AmoebaDB:NAEGRDRAFT_70135"/>
<accession>D2VMH2</accession>
<keyword evidence="9" id="KW-1185">Reference proteome</keyword>
<evidence type="ECO:0000256" key="4">
    <source>
        <dbReference type="ARBA" id="ARBA00022769"/>
    </source>
</evidence>
<dbReference type="GO" id="GO:0009411">
    <property type="term" value="P:response to UV"/>
    <property type="evidence" value="ECO:0007669"/>
    <property type="project" value="InterPro"/>
</dbReference>
<dbReference type="InterPro" id="IPR004601">
    <property type="entry name" value="UvdE"/>
</dbReference>
<feature type="compositionally biased region" description="Acidic residues" evidence="7">
    <location>
        <begin position="335"/>
        <end position="345"/>
    </location>
</feature>
<keyword evidence="3" id="KW-0227">DNA damage</keyword>
<feature type="compositionally biased region" description="Basic residues" evidence="7">
    <location>
        <begin position="351"/>
        <end position="369"/>
    </location>
</feature>
<sequence>MKIGYVGMNRALKLTTSNTTRLNNVSPKKIKEKLLVNIDHLKKMLKWNVQKNLLFFRIGSEFVPFASHEKVRDEEFKQEFNWIEECEDDLKEIGKFVKENNIRISMHPDQFVLINSPDMEIFNRSYEELNYHAQLMNTMGLDTTHKFQIHLGGKYDDKRKSMQRFVDRYKNNLNDAIRARCVLENDDRIYSLEDVYWIHQQCGIPILFDTLHHECLNSNGDSLEVAFKKAASTWDPVKDGVPLIDYSDQEPGARIGNHRKSIELKHFKKVICDKLMKCKNDDGEFIEFDVMLEIKDKDASAIKILPVFLKGVEDREKDPEPTEDDNQEDLKVQVLEEDEDEAVSSEEEKPKKRKKAPTKKASTTKRKKK</sequence>
<dbReference type="InterPro" id="IPR036237">
    <property type="entry name" value="Xyl_isomerase-like_sf"/>
</dbReference>
<dbReference type="GeneID" id="8862678"/>
<feature type="region of interest" description="Disordered" evidence="7">
    <location>
        <begin position="314"/>
        <end position="369"/>
    </location>
</feature>
<dbReference type="InParanoid" id="D2VMH2"/>
<keyword evidence="1" id="KW-0540">Nuclease</keyword>
<dbReference type="GO" id="GO:0016787">
    <property type="term" value="F:hydrolase activity"/>
    <property type="evidence" value="ECO:0007669"/>
    <property type="project" value="UniProtKB-KW"/>
</dbReference>
<dbReference type="Proteomes" id="UP000006671">
    <property type="component" value="Unassembled WGS sequence"/>
</dbReference>
<evidence type="ECO:0000256" key="2">
    <source>
        <dbReference type="ARBA" id="ARBA00022759"/>
    </source>
</evidence>
<dbReference type="OrthoDB" id="541883at2759"/>
<dbReference type="Gene3D" id="3.20.20.150">
    <property type="entry name" value="Divalent-metal-dependent TIM barrel enzymes"/>
    <property type="match status" value="1"/>
</dbReference>
<evidence type="ECO:0000256" key="3">
    <source>
        <dbReference type="ARBA" id="ARBA00022763"/>
    </source>
</evidence>
<dbReference type="eggNOG" id="ENOG502QTMI">
    <property type="taxonomic scope" value="Eukaryota"/>
</dbReference>
<evidence type="ECO:0000313" key="8">
    <source>
        <dbReference type="EMBL" id="EFC41991.1"/>
    </source>
</evidence>
<dbReference type="AlphaFoldDB" id="D2VMH2"/>
<keyword evidence="5" id="KW-0378">Hydrolase</keyword>
<dbReference type="PANTHER" id="PTHR31290:SF5">
    <property type="entry name" value="UV-DAMAGE ENDONUCLEASE"/>
    <property type="match status" value="1"/>
</dbReference>
<dbReference type="GO" id="GO:0006289">
    <property type="term" value="P:nucleotide-excision repair"/>
    <property type="evidence" value="ECO:0007669"/>
    <property type="project" value="InterPro"/>
</dbReference>
<name>D2VMH2_NAEGR</name>
<dbReference type="NCBIfam" id="TIGR00629">
    <property type="entry name" value="uvde"/>
    <property type="match status" value="1"/>
</dbReference>
<evidence type="ECO:0000256" key="6">
    <source>
        <dbReference type="ARBA" id="ARBA00023204"/>
    </source>
</evidence>
<dbReference type="Pfam" id="PF03851">
    <property type="entry name" value="UvdE"/>
    <property type="match status" value="1"/>
</dbReference>
<dbReference type="GO" id="GO:0004519">
    <property type="term" value="F:endonuclease activity"/>
    <property type="evidence" value="ECO:0007669"/>
    <property type="project" value="UniProtKB-KW"/>
</dbReference>
<keyword evidence="2" id="KW-0255">Endonuclease</keyword>
<reference evidence="8 9" key="1">
    <citation type="journal article" date="2010" name="Cell">
        <title>The genome of Naegleria gruberi illuminates early eukaryotic versatility.</title>
        <authorList>
            <person name="Fritz-Laylin L.K."/>
            <person name="Prochnik S.E."/>
            <person name="Ginger M.L."/>
            <person name="Dacks J.B."/>
            <person name="Carpenter M.L."/>
            <person name="Field M.C."/>
            <person name="Kuo A."/>
            <person name="Paredez A."/>
            <person name="Chapman J."/>
            <person name="Pham J."/>
            <person name="Shu S."/>
            <person name="Neupane R."/>
            <person name="Cipriano M."/>
            <person name="Mancuso J."/>
            <person name="Tu H."/>
            <person name="Salamov A."/>
            <person name="Lindquist E."/>
            <person name="Shapiro H."/>
            <person name="Lucas S."/>
            <person name="Grigoriev I.V."/>
            <person name="Cande W.Z."/>
            <person name="Fulton C."/>
            <person name="Rokhsar D.S."/>
            <person name="Dawson S.C."/>
        </authorList>
    </citation>
    <scope>NUCLEOTIDE SEQUENCE [LARGE SCALE GENOMIC DNA]</scope>
    <source>
        <strain evidence="8 9">NEG-M</strain>
    </source>
</reference>
<dbReference type="PANTHER" id="PTHR31290">
    <property type="entry name" value="UV-DAMAGE ENDONUCLEASE"/>
    <property type="match status" value="1"/>
</dbReference>
<gene>
    <name evidence="8" type="ORF">NAEGRDRAFT_70135</name>
</gene>